<evidence type="ECO:0000313" key="2">
    <source>
        <dbReference type="EMBL" id="ABZ10132.1"/>
    </source>
</evidence>
<reference evidence="2" key="1">
    <citation type="journal article" date="2008" name="ISME J.">
        <title>Genomic patterns of recombination, clonal divergence and environment in marine microbial populations.</title>
        <authorList>
            <person name="Konstantinidis K.T."/>
            <person name="Delong E.F."/>
        </authorList>
    </citation>
    <scope>NUCLEOTIDE SEQUENCE</scope>
</reference>
<protein>
    <submittedName>
        <fullName evidence="2">Putative Nucleoside H+ symporter</fullName>
    </submittedName>
</protein>
<feature type="transmembrane region" description="Helical" evidence="1">
    <location>
        <begin position="86"/>
        <end position="106"/>
    </location>
</feature>
<dbReference type="Pfam" id="PF07690">
    <property type="entry name" value="MFS_1"/>
    <property type="match status" value="1"/>
</dbReference>
<dbReference type="Gene3D" id="1.20.1250.20">
    <property type="entry name" value="MFS general substrate transporter like domains"/>
    <property type="match status" value="1"/>
</dbReference>
<feature type="transmembrane region" description="Helical" evidence="1">
    <location>
        <begin position="45"/>
        <end position="74"/>
    </location>
</feature>
<dbReference type="SUPFAM" id="SSF103473">
    <property type="entry name" value="MFS general substrate transporter"/>
    <property type="match status" value="1"/>
</dbReference>
<dbReference type="PANTHER" id="PTHR23520">
    <property type="entry name" value="TRANSPORTER, PUTATIVE (AFU_ORTHOLOGUE AFUA_3G04000)-RELATED"/>
    <property type="match status" value="1"/>
</dbReference>
<organism evidence="2">
    <name type="scientific">uncultured marine microorganism HF4000_APKG10F17</name>
    <dbReference type="NCBI Taxonomy" id="455558"/>
    <lineage>
        <taxon>unclassified sequences</taxon>
        <taxon>environmental samples</taxon>
    </lineage>
</organism>
<feature type="transmembrane region" description="Helical" evidence="1">
    <location>
        <begin position="112"/>
        <end position="134"/>
    </location>
</feature>
<name>B3TC23_9ZZZZ</name>
<feature type="transmembrane region" description="Helical" evidence="1">
    <location>
        <begin position="270"/>
        <end position="291"/>
    </location>
</feature>
<gene>
    <name evidence="2" type="ORF">ALOHA_HF4000APKG10F17ctg1g32</name>
</gene>
<dbReference type="AlphaFoldDB" id="B3TC23"/>
<keyword evidence="1" id="KW-0812">Transmembrane</keyword>
<feature type="transmembrane region" description="Helical" evidence="1">
    <location>
        <begin position="322"/>
        <end position="340"/>
    </location>
</feature>
<dbReference type="InterPro" id="IPR011701">
    <property type="entry name" value="MFS"/>
</dbReference>
<dbReference type="GO" id="GO:0022857">
    <property type="term" value="F:transmembrane transporter activity"/>
    <property type="evidence" value="ECO:0007669"/>
    <property type="project" value="InterPro"/>
</dbReference>
<feature type="transmembrane region" description="Helical" evidence="1">
    <location>
        <begin position="361"/>
        <end position="383"/>
    </location>
</feature>
<keyword evidence="1" id="KW-1133">Transmembrane helix</keyword>
<accession>B3TC23</accession>
<feature type="transmembrane region" description="Helical" evidence="1">
    <location>
        <begin position="155"/>
        <end position="172"/>
    </location>
</feature>
<keyword evidence="1" id="KW-0472">Membrane</keyword>
<dbReference type="PANTHER" id="PTHR23520:SF5">
    <property type="entry name" value="TRANSPORTER, PUTATIVE (AFU_ORTHOLOGUE AFUA_3G04000)-RELATED"/>
    <property type="match status" value="1"/>
</dbReference>
<feature type="transmembrane region" description="Helical" evidence="1">
    <location>
        <begin position="298"/>
        <end position="316"/>
    </location>
</feature>
<feature type="transmembrane region" description="Helical" evidence="1">
    <location>
        <begin position="184"/>
        <end position="203"/>
    </location>
</feature>
<sequence length="423" mass="45731">MSNEAGPELSYLGKIRNFGWNARLYLLHIFGMDVIHGAWEVLFNLYLLAIGFPVTFIGLRLAVLGVATAIASIPAGRLADRIDRKWGFIIGDGGGAICSLVLIMSIDGTTILAVSAISACFGALHHVTEIPFMAENSEPRERIHLFSVGSGFRTLAAMFGALVAGFLPRMLMGDGMEMVEAYRFAVHVGIGWWFISLIPAVLLRRNPIIEEDEGAGEVRKGLFAAIKTPRTVFRFVAISAILSLGAGFVLRLANVFFLKDVHAHEYEIGTVFAVGSLFLAIGAFLAPFVVAKLGEVASILWTRFAAIPFILLIGYAPDLATPETVVSIAGLAWVLRTTLFNMSNPVMESFSMGQLQPSERATFVGISSMFTGGLAAVGAYIGASLMDAGDYRTPFIVMAVTYLLSTYLFLHWFRGTKGLSDPA</sequence>
<dbReference type="InterPro" id="IPR036259">
    <property type="entry name" value="MFS_trans_sf"/>
</dbReference>
<feature type="transmembrane region" description="Helical" evidence="1">
    <location>
        <begin position="395"/>
        <end position="413"/>
    </location>
</feature>
<feature type="transmembrane region" description="Helical" evidence="1">
    <location>
        <begin position="232"/>
        <end position="250"/>
    </location>
</feature>
<proteinExistence type="predicted"/>
<dbReference type="EMBL" id="EU016666">
    <property type="protein sequence ID" value="ABZ10132.1"/>
    <property type="molecule type" value="Genomic_DNA"/>
</dbReference>
<evidence type="ECO:0000256" key="1">
    <source>
        <dbReference type="SAM" id="Phobius"/>
    </source>
</evidence>
<feature type="transmembrane region" description="Helical" evidence="1">
    <location>
        <begin position="20"/>
        <end position="39"/>
    </location>
</feature>